<dbReference type="InterPro" id="IPR050187">
    <property type="entry name" value="Lipid_Phosphate_FormReg"/>
</dbReference>
<evidence type="ECO:0000256" key="3">
    <source>
        <dbReference type="ARBA" id="ARBA00022679"/>
    </source>
</evidence>
<keyword evidence="11" id="KW-1185">Reference proteome</keyword>
<dbReference type="InterPro" id="IPR001206">
    <property type="entry name" value="Diacylglycerol_kinase_cat_dom"/>
</dbReference>
<evidence type="ECO:0000256" key="4">
    <source>
        <dbReference type="ARBA" id="ARBA00022741"/>
    </source>
</evidence>
<evidence type="ECO:0000256" key="2">
    <source>
        <dbReference type="ARBA" id="ARBA00005983"/>
    </source>
</evidence>
<name>A0A0V7ZSP7_9CYAN</name>
<keyword evidence="8" id="KW-1208">Phospholipid metabolism</keyword>
<dbReference type="Gene3D" id="2.60.200.40">
    <property type="match status" value="1"/>
</dbReference>
<evidence type="ECO:0000256" key="6">
    <source>
        <dbReference type="ARBA" id="ARBA00022840"/>
    </source>
</evidence>
<keyword evidence="6" id="KW-0067">ATP-binding</keyword>
<keyword evidence="3" id="KW-0808">Transferase</keyword>
<dbReference type="Pfam" id="PF19279">
    <property type="entry name" value="YegS_C"/>
    <property type="match status" value="1"/>
</dbReference>
<dbReference type="Pfam" id="PF00781">
    <property type="entry name" value="DAGK_cat"/>
    <property type="match status" value="1"/>
</dbReference>
<dbReference type="NCBIfam" id="NF009604">
    <property type="entry name" value="PRK13057.1"/>
    <property type="match status" value="1"/>
</dbReference>
<dbReference type="Gene3D" id="3.40.50.10330">
    <property type="entry name" value="Probable inorganic polyphosphate/atp-NAD kinase, domain 1"/>
    <property type="match status" value="1"/>
</dbReference>
<keyword evidence="7" id="KW-0444">Lipid biosynthesis</keyword>
<protein>
    <submittedName>
        <fullName evidence="10">Lipid kinase</fullName>
    </submittedName>
</protein>
<keyword evidence="4" id="KW-0547">Nucleotide-binding</keyword>
<dbReference type="AlphaFoldDB" id="A0A0V7ZSP7"/>
<evidence type="ECO:0000256" key="5">
    <source>
        <dbReference type="ARBA" id="ARBA00022777"/>
    </source>
</evidence>
<comment type="cofactor">
    <cofactor evidence="1">
        <name>Mg(2+)</name>
        <dbReference type="ChEBI" id="CHEBI:18420"/>
    </cofactor>
</comment>
<dbReference type="GO" id="GO:0008654">
    <property type="term" value="P:phospholipid biosynthetic process"/>
    <property type="evidence" value="ECO:0007669"/>
    <property type="project" value="UniProtKB-KW"/>
</dbReference>
<keyword evidence="7" id="KW-0443">Lipid metabolism</keyword>
<dbReference type="PANTHER" id="PTHR12358">
    <property type="entry name" value="SPHINGOSINE KINASE"/>
    <property type="match status" value="1"/>
</dbReference>
<gene>
    <name evidence="10" type="ORF">BC008_30205</name>
</gene>
<dbReference type="OrthoDB" id="142078at2"/>
<evidence type="ECO:0000256" key="1">
    <source>
        <dbReference type="ARBA" id="ARBA00001946"/>
    </source>
</evidence>
<dbReference type="InterPro" id="IPR016064">
    <property type="entry name" value="NAD/diacylglycerol_kinase_sf"/>
</dbReference>
<dbReference type="InterPro" id="IPR045540">
    <property type="entry name" value="YegS/DAGK_C"/>
</dbReference>
<dbReference type="RefSeq" id="WP_036263919.1">
    <property type="nucleotide sequence ID" value="NZ_LMTZ01000087.1"/>
</dbReference>
<evidence type="ECO:0000256" key="8">
    <source>
        <dbReference type="ARBA" id="ARBA00023264"/>
    </source>
</evidence>
<keyword evidence="7" id="KW-0594">Phospholipid biosynthesis</keyword>
<evidence type="ECO:0000313" key="10">
    <source>
        <dbReference type="EMBL" id="KST67470.1"/>
    </source>
</evidence>
<comment type="caution">
    <text evidence="10">The sequence shown here is derived from an EMBL/GenBank/DDBJ whole genome shotgun (WGS) entry which is preliminary data.</text>
</comment>
<reference evidence="10 11" key="1">
    <citation type="journal article" date="2015" name="Genome Announc.">
        <title>Draft Genome of the Euendolithic (true boring) Cyanobacterium Mastigocoleus testarum strain BC008.</title>
        <authorList>
            <person name="Guida B.S."/>
            <person name="Garcia-Pichel F."/>
        </authorList>
    </citation>
    <scope>NUCLEOTIDE SEQUENCE [LARGE SCALE GENOMIC DNA]</scope>
    <source>
        <strain evidence="10 11">BC008</strain>
    </source>
</reference>
<dbReference type="InterPro" id="IPR005218">
    <property type="entry name" value="Diacylglycerol/lipid_kinase"/>
</dbReference>
<dbReference type="SUPFAM" id="SSF111331">
    <property type="entry name" value="NAD kinase/diacylglycerol kinase-like"/>
    <property type="match status" value="1"/>
</dbReference>
<dbReference type="GO" id="GO:0005524">
    <property type="term" value="F:ATP binding"/>
    <property type="evidence" value="ECO:0007669"/>
    <property type="project" value="UniProtKB-KW"/>
</dbReference>
<organism evidence="10 11">
    <name type="scientific">Mastigocoleus testarum BC008</name>
    <dbReference type="NCBI Taxonomy" id="371196"/>
    <lineage>
        <taxon>Bacteria</taxon>
        <taxon>Bacillati</taxon>
        <taxon>Cyanobacteriota</taxon>
        <taxon>Cyanophyceae</taxon>
        <taxon>Nostocales</taxon>
        <taxon>Hapalosiphonaceae</taxon>
        <taxon>Mastigocoleus</taxon>
    </lineage>
</organism>
<evidence type="ECO:0000256" key="7">
    <source>
        <dbReference type="ARBA" id="ARBA00023209"/>
    </source>
</evidence>
<dbReference type="PANTHER" id="PTHR12358:SF54">
    <property type="entry name" value="SPHINGOSINE KINASE RELATED PROTEIN"/>
    <property type="match status" value="1"/>
</dbReference>
<dbReference type="EMBL" id="LMTZ01000087">
    <property type="protein sequence ID" value="KST67470.1"/>
    <property type="molecule type" value="Genomic_DNA"/>
</dbReference>
<sequence>MGKSKRQRALLLAISTPRQSRKRLSEAIGYLQRSGLEVIAEYPEQPQDISELIQTHEDEVDLVIIAGGDGTLNAGVDALIETKLPLGVLPLGNSNDLAKTLGIPRNLNQACKIIIEGDIRHIDLGCVNGKHFFNFASLGLSVDITQKLTKNAKLPLGIFSYFGAVIQAILKSRPLSVKISPNKPVIQTVQIVVGNGQYYGGSKAAVDNARIDDQQLDFYLLEIEHWWEIFSLLPVIRSGNFVDCPQIRSLQTRQIRVDTGKPCPINTDGEITIYTPATFRVIPKALPVLVPAKAKR</sequence>
<evidence type="ECO:0000259" key="9">
    <source>
        <dbReference type="PROSITE" id="PS50146"/>
    </source>
</evidence>
<accession>A0A0V7ZSP7</accession>
<dbReference type="NCBIfam" id="TIGR00147">
    <property type="entry name" value="YegS/Rv2252/BmrU family lipid kinase"/>
    <property type="match status" value="1"/>
</dbReference>
<dbReference type="InterPro" id="IPR017438">
    <property type="entry name" value="ATP-NAD_kinase_N"/>
</dbReference>
<proteinExistence type="inferred from homology"/>
<feature type="domain" description="DAGKc" evidence="9">
    <location>
        <begin position="4"/>
        <end position="131"/>
    </location>
</feature>
<dbReference type="SMART" id="SM00046">
    <property type="entry name" value="DAGKc"/>
    <property type="match status" value="1"/>
</dbReference>
<dbReference type="PROSITE" id="PS50146">
    <property type="entry name" value="DAGK"/>
    <property type="match status" value="1"/>
</dbReference>
<comment type="similarity">
    <text evidence="2">Belongs to the diacylglycerol/lipid kinase family.</text>
</comment>
<keyword evidence="5 10" id="KW-0418">Kinase</keyword>
<evidence type="ECO:0000313" key="11">
    <source>
        <dbReference type="Proteomes" id="UP000053372"/>
    </source>
</evidence>
<dbReference type="GO" id="GO:0016301">
    <property type="term" value="F:kinase activity"/>
    <property type="evidence" value="ECO:0007669"/>
    <property type="project" value="UniProtKB-KW"/>
</dbReference>
<dbReference type="Proteomes" id="UP000053372">
    <property type="component" value="Unassembled WGS sequence"/>
</dbReference>